<accession>A0A914NRC0</accession>
<reference evidence="3" key="1">
    <citation type="submission" date="2022-11" db="UniProtKB">
        <authorList>
            <consortium name="WormBaseParasite"/>
        </authorList>
    </citation>
    <scope>IDENTIFICATION</scope>
</reference>
<proteinExistence type="predicted"/>
<keyword evidence="1" id="KW-0812">Transmembrane</keyword>
<evidence type="ECO:0000313" key="3">
    <source>
        <dbReference type="WBParaSite" id="Minc3s08630g42444"/>
    </source>
</evidence>
<keyword evidence="1" id="KW-1133">Transmembrane helix</keyword>
<dbReference type="WBParaSite" id="Minc3s08630g42444">
    <property type="protein sequence ID" value="Minc3s08630g42444"/>
    <property type="gene ID" value="Minc3s08630g42444"/>
</dbReference>
<evidence type="ECO:0000256" key="1">
    <source>
        <dbReference type="SAM" id="Phobius"/>
    </source>
</evidence>
<sequence length="50" mass="5784">MDLAKELKNDDLLEIIGFKYEENKTRAFVTIVIKLLLSLPFFCSFSIKST</sequence>
<name>A0A914NRC0_MELIC</name>
<protein>
    <submittedName>
        <fullName evidence="3">Uncharacterized protein</fullName>
    </submittedName>
</protein>
<feature type="transmembrane region" description="Helical" evidence="1">
    <location>
        <begin position="27"/>
        <end position="47"/>
    </location>
</feature>
<keyword evidence="1" id="KW-0472">Membrane</keyword>
<organism evidence="2 3">
    <name type="scientific">Meloidogyne incognita</name>
    <name type="common">Southern root-knot nematode worm</name>
    <name type="synonym">Oxyuris incognita</name>
    <dbReference type="NCBI Taxonomy" id="6306"/>
    <lineage>
        <taxon>Eukaryota</taxon>
        <taxon>Metazoa</taxon>
        <taxon>Ecdysozoa</taxon>
        <taxon>Nematoda</taxon>
        <taxon>Chromadorea</taxon>
        <taxon>Rhabditida</taxon>
        <taxon>Tylenchina</taxon>
        <taxon>Tylenchomorpha</taxon>
        <taxon>Tylenchoidea</taxon>
        <taxon>Meloidogynidae</taxon>
        <taxon>Meloidogyninae</taxon>
        <taxon>Meloidogyne</taxon>
        <taxon>Meloidogyne incognita group</taxon>
    </lineage>
</organism>
<evidence type="ECO:0000313" key="2">
    <source>
        <dbReference type="Proteomes" id="UP000887563"/>
    </source>
</evidence>
<keyword evidence="2" id="KW-1185">Reference proteome</keyword>
<dbReference type="Proteomes" id="UP000887563">
    <property type="component" value="Unplaced"/>
</dbReference>
<dbReference type="AlphaFoldDB" id="A0A914NRC0"/>